<reference evidence="2" key="1">
    <citation type="journal article" date="2023" name="Plants (Basel)">
        <title>Genomic Analysis of Leptolyngbya boryana CZ1 Reveals Efficient Carbon Fixation Modules.</title>
        <authorList>
            <person name="Bai X."/>
            <person name="Wang H."/>
            <person name="Cheng W."/>
            <person name="Wang J."/>
            <person name="Ma M."/>
            <person name="Hu H."/>
            <person name="Song Z."/>
            <person name="Ma H."/>
            <person name="Fan Y."/>
            <person name="Du C."/>
            <person name="Xu J."/>
        </authorList>
    </citation>
    <scope>NUCLEOTIDE SEQUENCE</scope>
    <source>
        <strain evidence="2">CZ1</strain>
    </source>
</reference>
<dbReference type="Pfam" id="PF05685">
    <property type="entry name" value="Uma2"/>
    <property type="match status" value="1"/>
</dbReference>
<reference evidence="2" key="2">
    <citation type="submission" date="2023-07" db="EMBL/GenBank/DDBJ databases">
        <authorList>
            <person name="Bai X.-H."/>
            <person name="Wang H.-H."/>
            <person name="Wang J."/>
            <person name="Ma M.-Y."/>
            <person name="Hu H.-H."/>
            <person name="Song Z.-L."/>
            <person name="Ma H.-G."/>
            <person name="Fan Y."/>
            <person name="Du C.-Y."/>
            <person name="Xu J.-C."/>
        </authorList>
    </citation>
    <scope>NUCLEOTIDE SEQUENCE</scope>
    <source>
        <strain evidence="2">CZ1</strain>
    </source>
</reference>
<gene>
    <name evidence="2" type="ORF">Q2T42_27460</name>
</gene>
<keyword evidence="2" id="KW-0378">Hydrolase</keyword>
<evidence type="ECO:0000259" key="1">
    <source>
        <dbReference type="Pfam" id="PF05685"/>
    </source>
</evidence>
<evidence type="ECO:0000313" key="2">
    <source>
        <dbReference type="EMBL" id="WNZ49266.1"/>
    </source>
</evidence>
<feature type="domain" description="Putative restriction endonuclease" evidence="1">
    <location>
        <begin position="20"/>
        <end position="189"/>
    </location>
</feature>
<dbReference type="PANTHER" id="PTHR34107">
    <property type="entry name" value="SLL0198 PROTEIN-RELATED"/>
    <property type="match status" value="1"/>
</dbReference>
<keyword evidence="2" id="KW-0540">Nuclease</keyword>
<dbReference type="Gene3D" id="3.90.1570.10">
    <property type="entry name" value="tt1808, chain A"/>
    <property type="match status" value="1"/>
</dbReference>
<keyword evidence="2" id="KW-0255">Endonuclease</keyword>
<dbReference type="GO" id="GO:0004519">
    <property type="term" value="F:endonuclease activity"/>
    <property type="evidence" value="ECO:0007669"/>
    <property type="project" value="UniProtKB-KW"/>
</dbReference>
<dbReference type="AlphaFoldDB" id="A0AA96X1U2"/>
<dbReference type="InterPro" id="IPR008538">
    <property type="entry name" value="Uma2"/>
</dbReference>
<dbReference type="PANTHER" id="PTHR34107:SF6">
    <property type="entry name" value="SLR0981 PROTEIN"/>
    <property type="match status" value="1"/>
</dbReference>
<protein>
    <submittedName>
        <fullName evidence="2">Uma2 family endonuclease</fullName>
    </submittedName>
</protein>
<dbReference type="InterPro" id="IPR011335">
    <property type="entry name" value="Restrct_endonuc-II-like"/>
</dbReference>
<sequence>MASLTLPLKIDMSQVHFTDEQFYLLCMSNPDLTIERDAKAALILTSPVGGDSGRREASYIADLIIWNRQTGLGEVFSSSTMFKLPEGGDRSPDAAWVERSRWQTLTAEQRQEFPPIAPDFVLELRSRTDSLETLQEKMQEYMTSGVQLGLMVNPQNQEIEIYRQGQAREVRSLPTQFSGEAVLPGFMLQIDRFVED</sequence>
<dbReference type="SUPFAM" id="SSF52980">
    <property type="entry name" value="Restriction endonuclease-like"/>
    <property type="match status" value="1"/>
</dbReference>
<accession>A0AA96X1U2</accession>
<organism evidence="2">
    <name type="scientific">Leptolyngbya boryana CZ1</name>
    <dbReference type="NCBI Taxonomy" id="3060204"/>
    <lineage>
        <taxon>Bacteria</taxon>
        <taxon>Bacillati</taxon>
        <taxon>Cyanobacteriota</taxon>
        <taxon>Cyanophyceae</taxon>
        <taxon>Leptolyngbyales</taxon>
        <taxon>Leptolyngbyaceae</taxon>
        <taxon>Leptolyngbya group</taxon>
        <taxon>Leptolyngbya</taxon>
    </lineage>
</organism>
<name>A0AA96X1U2_LEPBY</name>
<dbReference type="EMBL" id="CP130144">
    <property type="protein sequence ID" value="WNZ49266.1"/>
    <property type="molecule type" value="Genomic_DNA"/>
</dbReference>
<proteinExistence type="predicted"/>
<dbReference type="CDD" id="cd06260">
    <property type="entry name" value="DUF820-like"/>
    <property type="match status" value="1"/>
</dbReference>
<dbReference type="InterPro" id="IPR012296">
    <property type="entry name" value="Nuclease_put_TT1808"/>
</dbReference>
<dbReference type="RefSeq" id="WP_316429103.1">
    <property type="nucleotide sequence ID" value="NZ_CP130144.1"/>
</dbReference>